<sequence>MAEPLQRWCDETCGICPGQVLGPGDFDVVARPRTELAYRPQLGWRATPSGVPVCVHPFRVGMPPGAYASAGRPLPNLHTEAVPAPPPEALILPEALDDLSGWMVAHLRSTDRDEMFSVVAQLEREAGERFAPGEVVTVLRRVLSVELARS</sequence>
<evidence type="ECO:0000313" key="1">
    <source>
        <dbReference type="EMBL" id="MFC7273802.1"/>
    </source>
</evidence>
<name>A0ABW2HL79_9ACTN</name>
<dbReference type="EMBL" id="JBHTBJ010000003">
    <property type="protein sequence ID" value="MFC7273802.1"/>
    <property type="molecule type" value="Genomic_DNA"/>
</dbReference>
<comment type="caution">
    <text evidence="1">The sequence shown here is derived from an EMBL/GenBank/DDBJ whole genome shotgun (WGS) entry which is preliminary data.</text>
</comment>
<proteinExistence type="predicted"/>
<protein>
    <submittedName>
        <fullName evidence="1">Uncharacterized protein</fullName>
    </submittedName>
</protein>
<dbReference type="RefSeq" id="WP_378965403.1">
    <property type="nucleotide sequence ID" value="NZ_JBHTBJ010000003.1"/>
</dbReference>
<organism evidence="1 2">
    <name type="scientific">Paractinoplanes rhizophilus</name>
    <dbReference type="NCBI Taxonomy" id="1416877"/>
    <lineage>
        <taxon>Bacteria</taxon>
        <taxon>Bacillati</taxon>
        <taxon>Actinomycetota</taxon>
        <taxon>Actinomycetes</taxon>
        <taxon>Micromonosporales</taxon>
        <taxon>Micromonosporaceae</taxon>
        <taxon>Paractinoplanes</taxon>
    </lineage>
</organism>
<evidence type="ECO:0000313" key="2">
    <source>
        <dbReference type="Proteomes" id="UP001596548"/>
    </source>
</evidence>
<keyword evidence="2" id="KW-1185">Reference proteome</keyword>
<gene>
    <name evidence="1" type="ORF">ACFQS1_07420</name>
</gene>
<dbReference type="Proteomes" id="UP001596548">
    <property type="component" value="Unassembled WGS sequence"/>
</dbReference>
<accession>A0ABW2HL79</accession>
<reference evidence="2" key="1">
    <citation type="journal article" date="2019" name="Int. J. Syst. Evol. Microbiol.">
        <title>The Global Catalogue of Microorganisms (GCM) 10K type strain sequencing project: providing services to taxonomists for standard genome sequencing and annotation.</title>
        <authorList>
            <consortium name="The Broad Institute Genomics Platform"/>
            <consortium name="The Broad Institute Genome Sequencing Center for Infectious Disease"/>
            <person name="Wu L."/>
            <person name="Ma J."/>
        </authorList>
    </citation>
    <scope>NUCLEOTIDE SEQUENCE [LARGE SCALE GENOMIC DNA]</scope>
    <source>
        <strain evidence="2">XZYJT-10</strain>
    </source>
</reference>